<name>A0ABY1P1T4_9HYPH</name>
<evidence type="ECO:0000313" key="2">
    <source>
        <dbReference type="Proteomes" id="UP001157914"/>
    </source>
</evidence>
<dbReference type="RefSeq" id="WP_155193858.1">
    <property type="nucleotide sequence ID" value="NZ_BAAAEA010000002.1"/>
</dbReference>
<sequence>MPVQTDPTLQLINPNNAGFGTVRLLDAAYTSDFRYNLGLKPLQMPSVYYAENSGLSDMSSRFRPLHEHGFLSVIGNFRLYFAVAGLQMENPRNALTTNLEQVGGDVYKSKYYVFVKLGINYTDFQAALTSMRNQAANMSTAQLIAANAGKNVTGPTGIVYINAGALQGTFWAHKNSGWEFSIFSSDVNKLYRPMSLMDFPIAPGDAATARLSSGRYGESLQLIPTSRRQVHHGHSIIDPANLAAYYAAQAYPDGAGGGATIAGATVWNNFQRLGNYRQYIALASNNALSAQRTEIVPGNEYYERDMFKRSYPYRQRLTSDAATALQTSAVANMVSGFVNV</sequence>
<protein>
    <submittedName>
        <fullName evidence="1">Uncharacterized protein</fullName>
    </submittedName>
</protein>
<proteinExistence type="predicted"/>
<evidence type="ECO:0000313" key="1">
    <source>
        <dbReference type="EMBL" id="SMP24404.1"/>
    </source>
</evidence>
<comment type="caution">
    <text evidence="1">The sequence shown here is derived from an EMBL/GenBank/DDBJ whole genome shotgun (WGS) entry which is preliminary data.</text>
</comment>
<organism evidence="1 2">
    <name type="scientific">Roseibium denhamense</name>
    <dbReference type="NCBI Taxonomy" id="76305"/>
    <lineage>
        <taxon>Bacteria</taxon>
        <taxon>Pseudomonadati</taxon>
        <taxon>Pseudomonadota</taxon>
        <taxon>Alphaproteobacteria</taxon>
        <taxon>Hyphomicrobiales</taxon>
        <taxon>Stappiaceae</taxon>
        <taxon>Roseibium</taxon>
    </lineage>
</organism>
<gene>
    <name evidence="1" type="ORF">SAMN06265374_2436</name>
</gene>
<dbReference type="EMBL" id="FXTT01000003">
    <property type="protein sequence ID" value="SMP24404.1"/>
    <property type="molecule type" value="Genomic_DNA"/>
</dbReference>
<dbReference type="Proteomes" id="UP001157914">
    <property type="component" value="Unassembled WGS sequence"/>
</dbReference>
<reference evidence="1 2" key="1">
    <citation type="submission" date="2017-05" db="EMBL/GenBank/DDBJ databases">
        <authorList>
            <person name="Varghese N."/>
            <person name="Submissions S."/>
        </authorList>
    </citation>
    <scope>NUCLEOTIDE SEQUENCE [LARGE SCALE GENOMIC DNA]</scope>
    <source>
        <strain evidence="1 2">DSM 15949</strain>
    </source>
</reference>
<keyword evidence="2" id="KW-1185">Reference proteome</keyword>
<accession>A0ABY1P1T4</accession>